<proteinExistence type="predicted"/>
<dbReference type="EMBL" id="SMKW01000001">
    <property type="protein sequence ID" value="TDD56719.1"/>
    <property type="molecule type" value="Genomic_DNA"/>
</dbReference>
<evidence type="ECO:0000313" key="2">
    <source>
        <dbReference type="Proteomes" id="UP000294947"/>
    </source>
</evidence>
<accession>A0A4R4ZH09</accession>
<organism evidence="1 2">
    <name type="scientific">Saccharopolyspora elongata</name>
    <dbReference type="NCBI Taxonomy" id="2530387"/>
    <lineage>
        <taxon>Bacteria</taxon>
        <taxon>Bacillati</taxon>
        <taxon>Actinomycetota</taxon>
        <taxon>Actinomycetes</taxon>
        <taxon>Pseudonocardiales</taxon>
        <taxon>Pseudonocardiaceae</taxon>
        <taxon>Saccharopolyspora</taxon>
    </lineage>
</organism>
<evidence type="ECO:0000313" key="1">
    <source>
        <dbReference type="EMBL" id="TDD56719.1"/>
    </source>
</evidence>
<dbReference type="OrthoDB" id="3696902at2"/>
<keyword evidence="2" id="KW-1185">Reference proteome</keyword>
<comment type="caution">
    <text evidence="1">The sequence shown here is derived from an EMBL/GenBank/DDBJ whole genome shotgun (WGS) entry which is preliminary data.</text>
</comment>
<protein>
    <submittedName>
        <fullName evidence="1">Uncharacterized protein</fullName>
    </submittedName>
</protein>
<reference evidence="1 2" key="1">
    <citation type="submission" date="2019-03" db="EMBL/GenBank/DDBJ databases">
        <title>Draft genome sequences of novel Actinobacteria.</title>
        <authorList>
            <person name="Sahin N."/>
            <person name="Ay H."/>
            <person name="Saygin H."/>
        </authorList>
    </citation>
    <scope>NUCLEOTIDE SEQUENCE [LARGE SCALE GENOMIC DNA]</scope>
    <source>
        <strain evidence="1 2">7K502</strain>
    </source>
</reference>
<dbReference type="Proteomes" id="UP000294947">
    <property type="component" value="Unassembled WGS sequence"/>
</dbReference>
<name>A0A4R4ZH09_9PSEU</name>
<dbReference type="AlphaFoldDB" id="A0A4R4ZH09"/>
<gene>
    <name evidence="1" type="ORF">E1288_01195</name>
</gene>
<sequence>MTQPLQRYYWLPVVDESSSGGMVRHAFSGRHADSGANDVSFCGKRFCLAKPSEMDWIQAPSCQDCNSLLKALKG</sequence>
<dbReference type="RefSeq" id="WP_132479383.1">
    <property type="nucleotide sequence ID" value="NZ_SMKW01000001.1"/>
</dbReference>